<comment type="caution">
    <text evidence="2">The sequence shown here is derived from an EMBL/GenBank/DDBJ whole genome shotgun (WGS) entry which is preliminary data.</text>
</comment>
<sequence>MFLKWLVFALASFVGIGLFQWALYTGFELAKTKTFLGYMFPNLFTFFVFWSLLISFIMALPNGIVWAISSIALNEWFGKAWVIHLTFGAMSLLAAATTFWFKFGELPTKGTLVGLTLAIVGALISALWR</sequence>
<evidence type="ECO:0000256" key="1">
    <source>
        <dbReference type="SAM" id="Phobius"/>
    </source>
</evidence>
<proteinExistence type="predicted"/>
<reference evidence="2 3" key="1">
    <citation type="journal article" date="2016" name="Nat. Commun.">
        <title>Thousands of microbial genomes shed light on interconnected biogeochemical processes in an aquifer system.</title>
        <authorList>
            <person name="Anantharaman K."/>
            <person name="Brown C.T."/>
            <person name="Hug L.A."/>
            <person name="Sharon I."/>
            <person name="Castelle C.J."/>
            <person name="Probst A.J."/>
            <person name="Thomas B.C."/>
            <person name="Singh A."/>
            <person name="Wilkins M.J."/>
            <person name="Karaoz U."/>
            <person name="Brodie E.L."/>
            <person name="Williams K.H."/>
            <person name="Hubbard S.S."/>
            <person name="Banfield J.F."/>
        </authorList>
    </citation>
    <scope>NUCLEOTIDE SEQUENCE [LARGE SCALE GENOMIC DNA]</scope>
</reference>
<feature type="transmembrane region" description="Helical" evidence="1">
    <location>
        <begin position="112"/>
        <end position="128"/>
    </location>
</feature>
<keyword evidence="1" id="KW-1133">Transmembrane helix</keyword>
<name>A0A1G2EXR1_9BACT</name>
<dbReference type="EMBL" id="MHMR01000026">
    <property type="protein sequence ID" value="OGZ30170.1"/>
    <property type="molecule type" value="Genomic_DNA"/>
</dbReference>
<gene>
    <name evidence="2" type="ORF">A3J00_00690</name>
</gene>
<feature type="transmembrane region" description="Helical" evidence="1">
    <location>
        <begin position="5"/>
        <end position="23"/>
    </location>
</feature>
<keyword evidence="1" id="KW-0472">Membrane</keyword>
<evidence type="ECO:0000313" key="2">
    <source>
        <dbReference type="EMBL" id="OGZ30170.1"/>
    </source>
</evidence>
<dbReference type="AlphaFoldDB" id="A0A1G2EXR1"/>
<feature type="transmembrane region" description="Helical" evidence="1">
    <location>
        <begin position="80"/>
        <end position="100"/>
    </location>
</feature>
<dbReference type="STRING" id="1801725.A3J00_00690"/>
<keyword evidence="1" id="KW-0812">Transmembrane</keyword>
<protein>
    <submittedName>
        <fullName evidence="2">Uncharacterized protein</fullName>
    </submittedName>
</protein>
<accession>A0A1G2EXR1</accession>
<feature type="transmembrane region" description="Helical" evidence="1">
    <location>
        <begin position="43"/>
        <end position="68"/>
    </location>
</feature>
<organism evidence="2 3">
    <name type="scientific">Candidatus Niyogibacteria bacterium RIFCSPLOWO2_02_FULL_45_13</name>
    <dbReference type="NCBI Taxonomy" id="1801725"/>
    <lineage>
        <taxon>Bacteria</taxon>
        <taxon>Candidatus Niyogiibacteriota</taxon>
    </lineage>
</organism>
<dbReference type="Proteomes" id="UP000178428">
    <property type="component" value="Unassembled WGS sequence"/>
</dbReference>
<evidence type="ECO:0000313" key="3">
    <source>
        <dbReference type="Proteomes" id="UP000178428"/>
    </source>
</evidence>